<gene>
    <name evidence="2" type="ORF">P775_00525</name>
</gene>
<reference evidence="2 3" key="1">
    <citation type="submission" date="2013-09" db="EMBL/GenBank/DDBJ databases">
        <title>Genome sequencing of Phaeobacter antarcticus sp. nov. SM1211.</title>
        <authorList>
            <person name="Zhang X.-Y."/>
            <person name="Liu C."/>
            <person name="Chen X.-L."/>
            <person name="Xie B.-B."/>
            <person name="Qin Q.-L."/>
            <person name="Rong J.-C."/>
            <person name="Zhang Y.-Z."/>
        </authorList>
    </citation>
    <scope>NUCLEOTIDE SEQUENCE [LARGE SCALE GENOMIC DNA]</scope>
    <source>
        <strain evidence="2 3">SM1211</strain>
    </source>
</reference>
<organism evidence="2 3">
    <name type="scientific">Puniceibacterium antarcticum</name>
    <dbReference type="NCBI Taxonomy" id="1206336"/>
    <lineage>
        <taxon>Bacteria</taxon>
        <taxon>Pseudomonadati</taxon>
        <taxon>Pseudomonadota</taxon>
        <taxon>Alphaproteobacteria</taxon>
        <taxon>Rhodobacterales</taxon>
        <taxon>Paracoccaceae</taxon>
        <taxon>Puniceibacterium</taxon>
    </lineage>
</organism>
<name>A0A2G8RL77_9RHOB</name>
<feature type="transmembrane region" description="Helical" evidence="1">
    <location>
        <begin position="12"/>
        <end position="30"/>
    </location>
</feature>
<comment type="caution">
    <text evidence="2">The sequence shown here is derived from an EMBL/GenBank/DDBJ whole genome shotgun (WGS) entry which is preliminary data.</text>
</comment>
<sequence length="31" mass="3497">MFGLIDSVRKAMPIIVFATCYLSVVTFLFLT</sequence>
<evidence type="ECO:0000313" key="3">
    <source>
        <dbReference type="Proteomes" id="UP000231259"/>
    </source>
</evidence>
<evidence type="ECO:0000313" key="2">
    <source>
        <dbReference type="EMBL" id="PIL22201.1"/>
    </source>
</evidence>
<dbReference type="EMBL" id="AWWI01000012">
    <property type="protein sequence ID" value="PIL22201.1"/>
    <property type="molecule type" value="Genomic_DNA"/>
</dbReference>
<keyword evidence="1" id="KW-0812">Transmembrane</keyword>
<dbReference type="Proteomes" id="UP000231259">
    <property type="component" value="Unassembled WGS sequence"/>
</dbReference>
<accession>A0A2G8RL77</accession>
<proteinExistence type="predicted"/>
<keyword evidence="1" id="KW-0472">Membrane</keyword>
<dbReference type="AlphaFoldDB" id="A0A2G8RL77"/>
<evidence type="ECO:0000256" key="1">
    <source>
        <dbReference type="SAM" id="Phobius"/>
    </source>
</evidence>
<protein>
    <submittedName>
        <fullName evidence="2">Uncharacterized protein</fullName>
    </submittedName>
</protein>
<keyword evidence="1" id="KW-1133">Transmembrane helix</keyword>
<keyword evidence="3" id="KW-1185">Reference proteome</keyword>